<protein>
    <submittedName>
        <fullName evidence="10">Uncharacterized protein</fullName>
    </submittedName>
</protein>
<dbReference type="InterPro" id="IPR043136">
    <property type="entry name" value="B30.2/SPRY_sf"/>
</dbReference>
<organism evidence="10 11">
    <name type="scientific">Salvator merianae</name>
    <name type="common">Argentine black and white tegu</name>
    <name type="synonym">Tupinambis merianae</name>
    <dbReference type="NCBI Taxonomy" id="96440"/>
    <lineage>
        <taxon>Eukaryota</taxon>
        <taxon>Metazoa</taxon>
        <taxon>Chordata</taxon>
        <taxon>Craniata</taxon>
        <taxon>Vertebrata</taxon>
        <taxon>Euteleostomi</taxon>
        <taxon>Lepidosauria</taxon>
        <taxon>Squamata</taxon>
        <taxon>Bifurcata</taxon>
        <taxon>Unidentata</taxon>
        <taxon>Episquamata</taxon>
        <taxon>Laterata</taxon>
        <taxon>Teiioidea</taxon>
        <taxon>Teiidae</taxon>
        <taxon>Salvator</taxon>
    </lineage>
</organism>
<dbReference type="GO" id="GO:0008270">
    <property type="term" value="F:zinc ion binding"/>
    <property type="evidence" value="ECO:0007669"/>
    <property type="project" value="UniProtKB-KW"/>
</dbReference>
<keyword evidence="11" id="KW-1185">Reference proteome</keyword>
<evidence type="ECO:0000256" key="4">
    <source>
        <dbReference type="ARBA" id="ARBA00022771"/>
    </source>
</evidence>
<dbReference type="GeneTree" id="ENSGT01030000234669"/>
<evidence type="ECO:0000256" key="3">
    <source>
        <dbReference type="ARBA" id="ARBA00022723"/>
    </source>
</evidence>
<dbReference type="AlphaFoldDB" id="A0A8D0DKN2"/>
<evidence type="ECO:0000256" key="1">
    <source>
        <dbReference type="ARBA" id="ARBA00009651"/>
    </source>
</evidence>
<dbReference type="OMA" id="SEPWRPI"/>
<dbReference type="InterPro" id="IPR013320">
    <property type="entry name" value="ConA-like_dom_sf"/>
</dbReference>
<keyword evidence="2" id="KW-0800">Toxin</keyword>
<dbReference type="PANTHER" id="PTHR24103">
    <property type="entry name" value="E3 UBIQUITIN-PROTEIN LIGASE TRIM"/>
    <property type="match status" value="1"/>
</dbReference>
<reference evidence="10" key="1">
    <citation type="submission" date="2025-08" db="UniProtKB">
        <authorList>
            <consortium name="Ensembl"/>
        </authorList>
    </citation>
    <scope>IDENTIFICATION</scope>
</reference>
<evidence type="ECO:0000256" key="7">
    <source>
        <dbReference type="PROSITE-ProRule" id="PRU00175"/>
    </source>
</evidence>
<dbReference type="SMART" id="SM00449">
    <property type="entry name" value="SPRY"/>
    <property type="match status" value="1"/>
</dbReference>
<dbReference type="PROSITE" id="PS50188">
    <property type="entry name" value="B302_SPRY"/>
    <property type="match status" value="1"/>
</dbReference>
<dbReference type="InterPro" id="IPR050143">
    <property type="entry name" value="TRIM/RBCC"/>
</dbReference>
<dbReference type="SUPFAM" id="SSF57850">
    <property type="entry name" value="RING/U-box"/>
    <property type="match status" value="1"/>
</dbReference>
<feature type="domain" description="B30.2/SPRY" evidence="9">
    <location>
        <begin position="92"/>
        <end position="294"/>
    </location>
</feature>
<feature type="domain" description="RING-type" evidence="8">
    <location>
        <begin position="29"/>
        <end position="71"/>
    </location>
</feature>
<dbReference type="SMART" id="SM00589">
    <property type="entry name" value="PRY"/>
    <property type="match status" value="1"/>
</dbReference>
<keyword evidence="3" id="KW-0479">Metal-binding</keyword>
<dbReference type="Gene3D" id="2.60.120.920">
    <property type="match status" value="1"/>
</dbReference>
<sequence length="308" mass="35206">MSRLTLAILSNYYIPCKINISKYKYEGKCPICKEYMKVPTSVDCGHLFCERCITKYCKTQGALKSVKCPVCMFCFKKENFREIWQMGTLVEKLQTLGEGHLCMKHLDKPFNVTLDQDTAQPHLAVSEDLKSVCWKAKPQTSLDNPERFDKKMCVLGCEKFTSEKYWWEVEVNEEIRSATWAVGVAKESVSRKSKFKMGPNQGIWAIGKTSEQSTSHFCAFTSPEHTYLTLRSELKKIRVYLDCRKGCVNFYDADTDGLVFAFPSASFSRETIRPFFFVWRGPGKQRVASLIPSLSPEVGSGKPLMYLT</sequence>
<dbReference type="InterPro" id="IPR003877">
    <property type="entry name" value="SPRY_dom"/>
</dbReference>
<dbReference type="SUPFAM" id="SSF49899">
    <property type="entry name" value="Concanavalin A-like lectins/glucanases"/>
    <property type="match status" value="1"/>
</dbReference>
<dbReference type="Proteomes" id="UP000694421">
    <property type="component" value="Unplaced"/>
</dbReference>
<evidence type="ECO:0000259" key="8">
    <source>
        <dbReference type="PROSITE" id="PS50089"/>
    </source>
</evidence>
<evidence type="ECO:0000256" key="2">
    <source>
        <dbReference type="ARBA" id="ARBA00022699"/>
    </source>
</evidence>
<dbReference type="InterPro" id="IPR017907">
    <property type="entry name" value="Znf_RING_CS"/>
</dbReference>
<dbReference type="PRINTS" id="PR01407">
    <property type="entry name" value="BUTYPHLNCDUF"/>
</dbReference>
<dbReference type="InterPro" id="IPR003879">
    <property type="entry name" value="Butyrophylin_SPRY"/>
</dbReference>
<evidence type="ECO:0000259" key="9">
    <source>
        <dbReference type="PROSITE" id="PS50188"/>
    </source>
</evidence>
<keyword evidence="5" id="KW-0862">Zinc</keyword>
<evidence type="ECO:0000313" key="11">
    <source>
        <dbReference type="Proteomes" id="UP000694421"/>
    </source>
</evidence>
<evidence type="ECO:0000256" key="6">
    <source>
        <dbReference type="ARBA" id="ARBA00034460"/>
    </source>
</evidence>
<keyword evidence="4 7" id="KW-0863">Zinc-finger</keyword>
<comment type="similarity">
    <text evidence="1">Belongs to the ohanin/vespryn family.</text>
</comment>
<dbReference type="CDD" id="cd12888">
    <property type="entry name" value="SPRY_PRY_TRIM7_like"/>
    <property type="match status" value="1"/>
</dbReference>
<dbReference type="InterPro" id="IPR006574">
    <property type="entry name" value="PRY"/>
</dbReference>
<name>A0A8D0DKN2_SALMN</name>
<dbReference type="PROSITE" id="PS50089">
    <property type="entry name" value="ZF_RING_2"/>
    <property type="match status" value="1"/>
</dbReference>
<evidence type="ECO:0000313" key="10">
    <source>
        <dbReference type="Ensembl" id="ENSSMRP00000011138.1"/>
    </source>
</evidence>
<dbReference type="Gene3D" id="3.30.40.10">
    <property type="entry name" value="Zinc/RING finger domain, C3HC4 (zinc finger)"/>
    <property type="match status" value="1"/>
</dbReference>
<accession>A0A8D0DKN2</accession>
<evidence type="ECO:0000256" key="5">
    <source>
        <dbReference type="ARBA" id="ARBA00022833"/>
    </source>
</evidence>
<proteinExistence type="inferred from homology"/>
<dbReference type="Pfam" id="PF13445">
    <property type="entry name" value="zf-RING_UBOX"/>
    <property type="match status" value="1"/>
</dbReference>
<reference evidence="10" key="2">
    <citation type="submission" date="2025-09" db="UniProtKB">
        <authorList>
            <consortium name="Ensembl"/>
        </authorList>
    </citation>
    <scope>IDENTIFICATION</scope>
</reference>
<keyword evidence="2" id="KW-0528">Neurotoxin</keyword>
<dbReference type="InterPro" id="IPR013083">
    <property type="entry name" value="Znf_RING/FYVE/PHD"/>
</dbReference>
<dbReference type="Pfam" id="PF00622">
    <property type="entry name" value="SPRY"/>
    <property type="match status" value="1"/>
</dbReference>
<dbReference type="InterPro" id="IPR001870">
    <property type="entry name" value="B30.2/SPRY"/>
</dbReference>
<dbReference type="InterPro" id="IPR027370">
    <property type="entry name" value="Znf-RING_euk"/>
</dbReference>
<dbReference type="FunFam" id="2.60.120.920:FF:000004">
    <property type="entry name" value="Butyrophilin subfamily 1 member A1"/>
    <property type="match status" value="1"/>
</dbReference>
<dbReference type="InterPro" id="IPR001841">
    <property type="entry name" value="Znf_RING"/>
</dbReference>
<dbReference type="PROSITE" id="PS00518">
    <property type="entry name" value="ZF_RING_1"/>
    <property type="match status" value="1"/>
</dbReference>
<dbReference type="Pfam" id="PF13765">
    <property type="entry name" value="PRY"/>
    <property type="match status" value="1"/>
</dbReference>
<dbReference type="Ensembl" id="ENSSMRT00000012958.1">
    <property type="protein sequence ID" value="ENSSMRP00000011138.1"/>
    <property type="gene ID" value="ENSSMRG00000008757.1"/>
</dbReference>
<dbReference type="SMART" id="SM00184">
    <property type="entry name" value="RING"/>
    <property type="match status" value="1"/>
</dbReference>
<comment type="function">
    <text evidence="6">Neurotoxin that produces dose-dependent hypolocomotion and hyperalgesia in mice. May directly act on the central nervous system, as it is 6500-fold more potent when administered intracerebroventricularly than intraperitoneal.</text>
</comment>